<dbReference type="Proteomes" id="UP000271339">
    <property type="component" value="Unassembled WGS sequence"/>
</dbReference>
<feature type="domain" description="Peptidase S54 rhomboid" evidence="8">
    <location>
        <begin position="42"/>
        <end position="185"/>
    </location>
</feature>
<keyword evidence="4" id="KW-0378">Hydrolase</keyword>
<feature type="transmembrane region" description="Helical" evidence="7">
    <location>
        <begin position="165"/>
        <end position="185"/>
    </location>
</feature>
<comment type="caution">
    <text evidence="9">The sequence shown here is derived from an EMBL/GenBank/DDBJ whole genome shotgun (WGS) entry which is preliminary data.</text>
</comment>
<dbReference type="InterPro" id="IPR035952">
    <property type="entry name" value="Rhomboid-like_sf"/>
</dbReference>
<feature type="transmembrane region" description="Helical" evidence="7">
    <location>
        <begin position="191"/>
        <end position="209"/>
    </location>
</feature>
<dbReference type="OrthoDB" id="9813074at2"/>
<evidence type="ECO:0000313" key="9">
    <source>
        <dbReference type="EMBL" id="RMA58930.1"/>
    </source>
</evidence>
<dbReference type="InterPro" id="IPR022764">
    <property type="entry name" value="Peptidase_S54_rhomboid_dom"/>
</dbReference>
<dbReference type="PANTHER" id="PTHR43731">
    <property type="entry name" value="RHOMBOID PROTEASE"/>
    <property type="match status" value="1"/>
</dbReference>
<evidence type="ECO:0000256" key="1">
    <source>
        <dbReference type="ARBA" id="ARBA00004141"/>
    </source>
</evidence>
<dbReference type="PANTHER" id="PTHR43731:SF14">
    <property type="entry name" value="PRESENILIN-ASSOCIATED RHOMBOID-LIKE PROTEIN, MITOCHONDRIAL"/>
    <property type="match status" value="1"/>
</dbReference>
<dbReference type="Gene3D" id="1.20.1540.10">
    <property type="entry name" value="Rhomboid-like"/>
    <property type="match status" value="1"/>
</dbReference>
<dbReference type="RefSeq" id="WP_121907867.1">
    <property type="nucleotide sequence ID" value="NZ_REFC01000013.1"/>
</dbReference>
<comment type="similarity">
    <text evidence="2">Belongs to the peptidase S54 family.</text>
</comment>
<reference evidence="9 10" key="1">
    <citation type="submission" date="2018-10" db="EMBL/GenBank/DDBJ databases">
        <title>Genomic Encyclopedia of Archaeal and Bacterial Type Strains, Phase II (KMG-II): from individual species to whole genera.</title>
        <authorList>
            <person name="Goeker M."/>
        </authorList>
    </citation>
    <scope>NUCLEOTIDE SEQUENCE [LARGE SCALE GENOMIC DNA]</scope>
    <source>
        <strain evidence="9 10">DSM 23424</strain>
    </source>
</reference>
<dbReference type="Pfam" id="PF01694">
    <property type="entry name" value="Rhomboid"/>
    <property type="match status" value="1"/>
</dbReference>
<organism evidence="9 10">
    <name type="scientific">Ulvibacter antarcticus</name>
    <dbReference type="NCBI Taxonomy" id="442714"/>
    <lineage>
        <taxon>Bacteria</taxon>
        <taxon>Pseudomonadati</taxon>
        <taxon>Bacteroidota</taxon>
        <taxon>Flavobacteriia</taxon>
        <taxon>Flavobacteriales</taxon>
        <taxon>Flavobacteriaceae</taxon>
        <taxon>Ulvibacter</taxon>
    </lineage>
</organism>
<gene>
    <name evidence="9" type="ORF">BXY75_2312</name>
</gene>
<dbReference type="AlphaFoldDB" id="A0A3L9YHJ3"/>
<evidence type="ECO:0000256" key="4">
    <source>
        <dbReference type="ARBA" id="ARBA00022801"/>
    </source>
</evidence>
<name>A0A3L9YHJ3_9FLAO</name>
<dbReference type="EMBL" id="REFC01000013">
    <property type="protein sequence ID" value="RMA58930.1"/>
    <property type="molecule type" value="Genomic_DNA"/>
</dbReference>
<keyword evidence="5 7" id="KW-1133">Transmembrane helix</keyword>
<sequence>MQNIDIATLIIIAANVIISLKGFKDYAFFEKYKFNIAGIRRGEQIRMFSSAFLHADFNHLLFNMLTLYFFAGVVIDELGVALFVLLYLASLLVGNLLSFYFHKEEYHYSAVGASGAVMGILYAAILFIPDQNLYLFFMLPIPAWLFGLAYLLYSIYGMKNKVGNIGHDAHLGGAIAGYVLTIVFAPDLLQNSLWIVLVLAFPIVLLFILHKLGKI</sequence>
<feature type="transmembrane region" description="Helical" evidence="7">
    <location>
        <begin position="81"/>
        <end position="101"/>
    </location>
</feature>
<protein>
    <submittedName>
        <fullName evidence="9">Rhomboid family protein</fullName>
    </submittedName>
</protein>
<evidence type="ECO:0000256" key="2">
    <source>
        <dbReference type="ARBA" id="ARBA00009045"/>
    </source>
</evidence>
<keyword evidence="10" id="KW-1185">Reference proteome</keyword>
<feature type="transmembrane region" description="Helical" evidence="7">
    <location>
        <begin position="6"/>
        <end position="23"/>
    </location>
</feature>
<dbReference type="SUPFAM" id="SSF144091">
    <property type="entry name" value="Rhomboid-like"/>
    <property type="match status" value="1"/>
</dbReference>
<feature type="transmembrane region" description="Helical" evidence="7">
    <location>
        <begin position="134"/>
        <end position="153"/>
    </location>
</feature>
<proteinExistence type="inferred from homology"/>
<evidence type="ECO:0000256" key="6">
    <source>
        <dbReference type="ARBA" id="ARBA00023136"/>
    </source>
</evidence>
<evidence type="ECO:0000256" key="7">
    <source>
        <dbReference type="SAM" id="Phobius"/>
    </source>
</evidence>
<keyword evidence="6 7" id="KW-0472">Membrane</keyword>
<accession>A0A3L9YHJ3</accession>
<evidence type="ECO:0000256" key="3">
    <source>
        <dbReference type="ARBA" id="ARBA00022692"/>
    </source>
</evidence>
<keyword evidence="3 7" id="KW-0812">Transmembrane</keyword>
<feature type="transmembrane region" description="Helical" evidence="7">
    <location>
        <begin position="57"/>
        <end position="75"/>
    </location>
</feature>
<evidence type="ECO:0000313" key="10">
    <source>
        <dbReference type="Proteomes" id="UP000271339"/>
    </source>
</evidence>
<evidence type="ECO:0000256" key="5">
    <source>
        <dbReference type="ARBA" id="ARBA00022989"/>
    </source>
</evidence>
<dbReference type="GO" id="GO:0004252">
    <property type="term" value="F:serine-type endopeptidase activity"/>
    <property type="evidence" value="ECO:0007669"/>
    <property type="project" value="InterPro"/>
</dbReference>
<dbReference type="GO" id="GO:0016020">
    <property type="term" value="C:membrane"/>
    <property type="evidence" value="ECO:0007669"/>
    <property type="project" value="UniProtKB-SubCell"/>
</dbReference>
<comment type="subcellular location">
    <subcellularLocation>
        <location evidence="1">Membrane</location>
        <topology evidence="1">Multi-pass membrane protein</topology>
    </subcellularLocation>
</comment>
<evidence type="ECO:0000259" key="8">
    <source>
        <dbReference type="Pfam" id="PF01694"/>
    </source>
</evidence>
<dbReference type="InterPro" id="IPR050925">
    <property type="entry name" value="Rhomboid_protease_S54"/>
</dbReference>
<feature type="transmembrane region" description="Helical" evidence="7">
    <location>
        <begin position="108"/>
        <end position="128"/>
    </location>
</feature>